<reference evidence="1" key="1">
    <citation type="journal article" date="2011" name="Genome Biol.">
        <title>The draft genome of the carcinogenic human liver fluke Clonorchis sinensis.</title>
        <authorList>
            <person name="Wang X."/>
            <person name="Chen W."/>
            <person name="Huang Y."/>
            <person name="Sun J."/>
            <person name="Men J."/>
            <person name="Liu H."/>
            <person name="Luo F."/>
            <person name="Guo L."/>
            <person name="Lv X."/>
            <person name="Deng C."/>
            <person name="Zhou C."/>
            <person name="Fan Y."/>
            <person name="Li X."/>
            <person name="Huang L."/>
            <person name="Hu Y."/>
            <person name="Liang C."/>
            <person name="Hu X."/>
            <person name="Xu J."/>
            <person name="Yu X."/>
        </authorList>
    </citation>
    <scope>NUCLEOTIDE SEQUENCE [LARGE SCALE GENOMIC DNA]</scope>
    <source>
        <strain evidence="1">Henan</strain>
    </source>
</reference>
<dbReference type="AlphaFoldDB" id="G7YG19"/>
<keyword evidence="2" id="KW-1185">Reference proteome</keyword>
<proteinExistence type="predicted"/>
<reference key="2">
    <citation type="submission" date="2011-10" db="EMBL/GenBank/DDBJ databases">
        <title>The genome and transcriptome sequence of Clonorchis sinensis provide insights into the carcinogenic liver fluke.</title>
        <authorList>
            <person name="Wang X."/>
            <person name="Huang Y."/>
            <person name="Chen W."/>
            <person name="Liu H."/>
            <person name="Guo L."/>
            <person name="Chen Y."/>
            <person name="Luo F."/>
            <person name="Zhou W."/>
            <person name="Sun J."/>
            <person name="Mao Q."/>
            <person name="Liang P."/>
            <person name="Zhou C."/>
            <person name="Tian Y."/>
            <person name="Men J."/>
            <person name="Lv X."/>
            <person name="Huang L."/>
            <person name="Zhou J."/>
            <person name="Hu Y."/>
            <person name="Li R."/>
            <person name="Zhang F."/>
            <person name="Lei H."/>
            <person name="Li X."/>
            <person name="Hu X."/>
            <person name="Liang C."/>
            <person name="Xu J."/>
            <person name="Wu Z."/>
            <person name="Yu X."/>
        </authorList>
    </citation>
    <scope>NUCLEOTIDE SEQUENCE</scope>
    <source>
        <strain>Henan</strain>
    </source>
</reference>
<dbReference type="Gene3D" id="1.25.40.430">
    <property type="match status" value="1"/>
</dbReference>
<gene>
    <name evidence="1" type="ORF">CLF_106983</name>
</gene>
<organism evidence="1 2">
    <name type="scientific">Clonorchis sinensis</name>
    <name type="common">Chinese liver fluke</name>
    <dbReference type="NCBI Taxonomy" id="79923"/>
    <lineage>
        <taxon>Eukaryota</taxon>
        <taxon>Metazoa</taxon>
        <taxon>Spiralia</taxon>
        <taxon>Lophotrochozoa</taxon>
        <taxon>Platyhelminthes</taxon>
        <taxon>Trematoda</taxon>
        <taxon>Digenea</taxon>
        <taxon>Opisthorchiida</taxon>
        <taxon>Opisthorchiata</taxon>
        <taxon>Opisthorchiidae</taxon>
        <taxon>Clonorchis</taxon>
    </lineage>
</organism>
<protein>
    <submittedName>
        <fullName evidence="1">Stomatin-related</fullName>
    </submittedName>
</protein>
<sequence>IVSGKFCDFMSTSMTLYFVGAKCIPKDGMTLISSFKNTASSSKTRTRSSVYSRGHLNTGVHPIIPSVPKSNRNGKIRMELDTESFEWELSKENVTQLRGGRSVTLLNKVLSSQNSHEFQLKRLQLRHRKHSVLSMHVFCTSVVCMPYDICSEMIQWLDREFTDRKIFIPFERTMYACARTSDSNLSPEFVIGLEIAQWLGCEHTDRKVPGSKSTSGPRLFLSRIG</sequence>
<feature type="non-terminal residue" evidence="1">
    <location>
        <position position="1"/>
    </location>
</feature>
<accession>G7YG19</accession>
<dbReference type="Proteomes" id="UP000008909">
    <property type="component" value="Unassembled WGS sequence"/>
</dbReference>
<name>G7YG19_CLOSI</name>
<evidence type="ECO:0000313" key="1">
    <source>
        <dbReference type="EMBL" id="GAA51902.1"/>
    </source>
</evidence>
<evidence type="ECO:0000313" key="2">
    <source>
        <dbReference type="Proteomes" id="UP000008909"/>
    </source>
</evidence>
<dbReference type="EMBL" id="DF143213">
    <property type="protein sequence ID" value="GAA51902.1"/>
    <property type="molecule type" value="Genomic_DNA"/>
</dbReference>